<dbReference type="EMBL" id="BART01013728">
    <property type="protein sequence ID" value="GAG80428.1"/>
    <property type="molecule type" value="Genomic_DNA"/>
</dbReference>
<protein>
    <submittedName>
        <fullName evidence="1">Uncharacterized protein</fullName>
    </submittedName>
</protein>
<evidence type="ECO:0000313" key="1">
    <source>
        <dbReference type="EMBL" id="GAG80428.1"/>
    </source>
</evidence>
<comment type="caution">
    <text evidence="1">The sequence shown here is derived from an EMBL/GenBank/DDBJ whole genome shotgun (WGS) entry which is preliminary data.</text>
</comment>
<proteinExistence type="predicted"/>
<reference evidence="1" key="1">
    <citation type="journal article" date="2014" name="Front. Microbiol.">
        <title>High frequency of phylogenetically diverse reductive dehalogenase-homologous genes in deep subseafloor sedimentary metagenomes.</title>
        <authorList>
            <person name="Kawai M."/>
            <person name="Futagami T."/>
            <person name="Toyoda A."/>
            <person name="Takaki Y."/>
            <person name="Nishi S."/>
            <person name="Hori S."/>
            <person name="Arai W."/>
            <person name="Tsubouchi T."/>
            <person name="Morono Y."/>
            <person name="Uchiyama I."/>
            <person name="Ito T."/>
            <person name="Fujiyama A."/>
            <person name="Inagaki F."/>
            <person name="Takami H."/>
        </authorList>
    </citation>
    <scope>NUCLEOTIDE SEQUENCE</scope>
    <source>
        <strain evidence="1">Expedition CK06-06</strain>
    </source>
</reference>
<gene>
    <name evidence="1" type="ORF">S01H4_27891</name>
</gene>
<accession>X1B8G3</accession>
<organism evidence="1">
    <name type="scientific">marine sediment metagenome</name>
    <dbReference type="NCBI Taxonomy" id="412755"/>
    <lineage>
        <taxon>unclassified sequences</taxon>
        <taxon>metagenomes</taxon>
        <taxon>ecological metagenomes</taxon>
    </lineage>
</organism>
<name>X1B8G3_9ZZZZ</name>
<sequence>MSLQIVKKTGVVYDPVFLKILEDIPGGVTVKTNRFPTTIKEIKKGVLLNASASSLGLYNIIKVAKVAATTGTNATLLIVESPHLFIAGEFIKKSGYARTITRVSATNIEIATSLTGSELPVGELLDEAPIAKESGATVKYAADAILRNNIEIRRGGVETVLDNIFAGVVVRGTVDESELPYFVTTQQKSDLTARIRF</sequence>
<feature type="non-terminal residue" evidence="1">
    <location>
        <position position="197"/>
    </location>
</feature>
<dbReference type="AlphaFoldDB" id="X1B8G3"/>